<accession>A0A699J7Y6</accession>
<name>A0A699J7Y6_TANCI</name>
<comment type="caution">
    <text evidence="1">The sequence shown here is derived from an EMBL/GenBank/DDBJ whole genome shotgun (WGS) entry which is preliminary data.</text>
</comment>
<dbReference type="EMBL" id="BKCJ010382683">
    <property type="protein sequence ID" value="GFA18834.1"/>
    <property type="molecule type" value="Genomic_DNA"/>
</dbReference>
<organism evidence="1">
    <name type="scientific">Tanacetum cinerariifolium</name>
    <name type="common">Dalmatian daisy</name>
    <name type="synonym">Chrysanthemum cinerariifolium</name>
    <dbReference type="NCBI Taxonomy" id="118510"/>
    <lineage>
        <taxon>Eukaryota</taxon>
        <taxon>Viridiplantae</taxon>
        <taxon>Streptophyta</taxon>
        <taxon>Embryophyta</taxon>
        <taxon>Tracheophyta</taxon>
        <taxon>Spermatophyta</taxon>
        <taxon>Magnoliopsida</taxon>
        <taxon>eudicotyledons</taxon>
        <taxon>Gunneridae</taxon>
        <taxon>Pentapetalae</taxon>
        <taxon>asterids</taxon>
        <taxon>campanulids</taxon>
        <taxon>Asterales</taxon>
        <taxon>Asteraceae</taxon>
        <taxon>Asteroideae</taxon>
        <taxon>Anthemideae</taxon>
        <taxon>Anthemidinae</taxon>
        <taxon>Tanacetum</taxon>
    </lineage>
</organism>
<protein>
    <submittedName>
        <fullName evidence="1">Uncharacterized protein</fullName>
    </submittedName>
</protein>
<sequence length="87" mass="9874">GSKNRPPMLNKENYVPWLSHLLRYAKSRPNGNLIYNSIINGLYVIRMIPEPGDAAREVPVNETFHAQTNDELTKKELKQVEAGDQAI</sequence>
<dbReference type="AlphaFoldDB" id="A0A699J7Y6"/>
<proteinExistence type="predicted"/>
<evidence type="ECO:0000313" key="1">
    <source>
        <dbReference type="EMBL" id="GFA18834.1"/>
    </source>
</evidence>
<feature type="non-terminal residue" evidence="1">
    <location>
        <position position="1"/>
    </location>
</feature>
<gene>
    <name evidence="1" type="ORF">Tci_590806</name>
</gene>
<reference evidence="1" key="1">
    <citation type="journal article" date="2019" name="Sci. Rep.">
        <title>Draft genome of Tanacetum cinerariifolium, the natural source of mosquito coil.</title>
        <authorList>
            <person name="Yamashiro T."/>
            <person name="Shiraishi A."/>
            <person name="Satake H."/>
            <person name="Nakayama K."/>
        </authorList>
    </citation>
    <scope>NUCLEOTIDE SEQUENCE</scope>
</reference>